<keyword evidence="2" id="KW-1185">Reference proteome</keyword>
<dbReference type="Proteomes" id="UP000325902">
    <property type="component" value="Unassembled WGS sequence"/>
</dbReference>
<accession>A0A5N5D1I3</accession>
<reference evidence="1 2" key="1">
    <citation type="journal article" date="2019" name="Sci. Rep.">
        <title>A multi-omics analysis of the grapevine pathogen Lasiodiplodia theobromae reveals that temperature affects the expression of virulence- and pathogenicity-related genes.</title>
        <authorList>
            <person name="Felix C."/>
            <person name="Meneses R."/>
            <person name="Goncalves M.F.M."/>
            <person name="Tilleman L."/>
            <person name="Duarte A.S."/>
            <person name="Jorrin-Novo J.V."/>
            <person name="Van de Peer Y."/>
            <person name="Deforce D."/>
            <person name="Van Nieuwerburgh F."/>
            <person name="Esteves A.C."/>
            <person name="Alves A."/>
        </authorList>
    </citation>
    <scope>NUCLEOTIDE SEQUENCE [LARGE SCALE GENOMIC DNA]</scope>
    <source>
        <strain evidence="1 2">LA-SOL3</strain>
    </source>
</reference>
<sequence length="81" mass="8914">MQSAIYERKNADCQEYSSNASIGTGHNVTHMVGYMEMSYDGMIIPRGMVKLHAATLPPRSDDNVDANGSEYAGWGLNDADW</sequence>
<evidence type="ECO:0000313" key="1">
    <source>
        <dbReference type="EMBL" id="KAB2571510.1"/>
    </source>
</evidence>
<comment type="caution">
    <text evidence="1">The sequence shown here is derived from an EMBL/GenBank/DDBJ whole genome shotgun (WGS) entry which is preliminary data.</text>
</comment>
<dbReference type="EMBL" id="VCHE01000099">
    <property type="protein sequence ID" value="KAB2571510.1"/>
    <property type="molecule type" value="Genomic_DNA"/>
</dbReference>
<organism evidence="1 2">
    <name type="scientific">Lasiodiplodia theobromae</name>
    <dbReference type="NCBI Taxonomy" id="45133"/>
    <lineage>
        <taxon>Eukaryota</taxon>
        <taxon>Fungi</taxon>
        <taxon>Dikarya</taxon>
        <taxon>Ascomycota</taxon>
        <taxon>Pezizomycotina</taxon>
        <taxon>Dothideomycetes</taxon>
        <taxon>Dothideomycetes incertae sedis</taxon>
        <taxon>Botryosphaeriales</taxon>
        <taxon>Botryosphaeriaceae</taxon>
        <taxon>Lasiodiplodia</taxon>
    </lineage>
</organism>
<proteinExistence type="predicted"/>
<evidence type="ECO:0000313" key="2">
    <source>
        <dbReference type="Proteomes" id="UP000325902"/>
    </source>
</evidence>
<name>A0A5N5D1I3_9PEZI</name>
<dbReference type="AlphaFoldDB" id="A0A5N5D1I3"/>
<gene>
    <name evidence="1" type="ORF">DBV05_g9804</name>
</gene>
<protein>
    <submittedName>
        <fullName evidence="1">Uncharacterized protein</fullName>
    </submittedName>
</protein>